<keyword evidence="2" id="KW-1133">Transmembrane helix</keyword>
<keyword evidence="2" id="KW-0472">Membrane</keyword>
<feature type="compositionally biased region" description="Basic and acidic residues" evidence="1">
    <location>
        <begin position="1016"/>
        <end position="1025"/>
    </location>
</feature>
<proteinExistence type="predicted"/>
<feature type="compositionally biased region" description="Gly residues" evidence="1">
    <location>
        <begin position="840"/>
        <end position="861"/>
    </location>
</feature>
<protein>
    <submittedName>
        <fullName evidence="4">Uncharacterized protein</fullName>
    </submittedName>
</protein>
<keyword evidence="3" id="KW-0732">Signal</keyword>
<name>A0A9W7CHA4_9STRA</name>
<evidence type="ECO:0000313" key="4">
    <source>
        <dbReference type="EMBL" id="GMI08658.1"/>
    </source>
</evidence>
<feature type="chain" id="PRO_5040747048" evidence="3">
    <location>
        <begin position="22"/>
        <end position="1050"/>
    </location>
</feature>
<dbReference type="AlphaFoldDB" id="A0A9W7CHA4"/>
<organism evidence="4 5">
    <name type="scientific">Triparma laevis f. longispina</name>
    <dbReference type="NCBI Taxonomy" id="1714387"/>
    <lineage>
        <taxon>Eukaryota</taxon>
        <taxon>Sar</taxon>
        <taxon>Stramenopiles</taxon>
        <taxon>Ochrophyta</taxon>
        <taxon>Bolidophyceae</taxon>
        <taxon>Parmales</taxon>
        <taxon>Triparmaceae</taxon>
        <taxon>Triparma</taxon>
    </lineage>
</organism>
<evidence type="ECO:0000256" key="2">
    <source>
        <dbReference type="SAM" id="Phobius"/>
    </source>
</evidence>
<feature type="signal peptide" evidence="3">
    <location>
        <begin position="1"/>
        <end position="21"/>
    </location>
</feature>
<dbReference type="OrthoDB" id="10552524at2759"/>
<evidence type="ECO:0000256" key="1">
    <source>
        <dbReference type="SAM" id="MobiDB-lite"/>
    </source>
</evidence>
<dbReference type="EMBL" id="BRXW01000127">
    <property type="protein sequence ID" value="GMI08658.1"/>
    <property type="molecule type" value="Genomic_DNA"/>
</dbReference>
<feature type="region of interest" description="Disordered" evidence="1">
    <location>
        <begin position="788"/>
        <end position="925"/>
    </location>
</feature>
<dbReference type="Proteomes" id="UP001165122">
    <property type="component" value="Unassembled WGS sequence"/>
</dbReference>
<evidence type="ECO:0000256" key="3">
    <source>
        <dbReference type="SAM" id="SignalP"/>
    </source>
</evidence>
<keyword evidence="5" id="KW-1185">Reference proteome</keyword>
<feature type="compositionally biased region" description="Polar residues" evidence="1">
    <location>
        <begin position="916"/>
        <end position="925"/>
    </location>
</feature>
<feature type="region of interest" description="Disordered" evidence="1">
    <location>
        <begin position="995"/>
        <end position="1025"/>
    </location>
</feature>
<gene>
    <name evidence="4" type="ORF">TrLO_g12652</name>
</gene>
<feature type="compositionally biased region" description="Polar residues" evidence="1">
    <location>
        <begin position="995"/>
        <end position="1004"/>
    </location>
</feature>
<feature type="compositionally biased region" description="Low complexity" evidence="1">
    <location>
        <begin position="129"/>
        <end position="145"/>
    </location>
</feature>
<keyword evidence="2" id="KW-0812">Transmembrane</keyword>
<feature type="compositionally biased region" description="Low complexity" evidence="1">
    <location>
        <begin position="886"/>
        <end position="900"/>
    </location>
</feature>
<evidence type="ECO:0000313" key="5">
    <source>
        <dbReference type="Proteomes" id="UP001165122"/>
    </source>
</evidence>
<feature type="compositionally biased region" description="Polar residues" evidence="1">
    <location>
        <begin position="804"/>
        <end position="824"/>
    </location>
</feature>
<feature type="region of interest" description="Disordered" evidence="1">
    <location>
        <begin position="128"/>
        <end position="167"/>
    </location>
</feature>
<feature type="compositionally biased region" description="Low complexity" evidence="1">
    <location>
        <begin position="862"/>
        <end position="878"/>
    </location>
</feature>
<sequence length="1050" mass="113128">MVPSKALFLLIATFIILFVDSATYTTIADMLNSCCYDGVLVSPTFTATSGAVEIITKPSIHNIIFAKNTATNVVVPIDVSCKTEPYAGKVYTLENGLTLELVSAVLMNGVALTDELNVAKFCNVLAREGTGTSSSSSTTSATTTAKGKRGLKSAKKAKNNDSTKTKTTTNSGLIFPLYNDVISSVLNSIEPDLSNPVYDCRRETGKKKLIWEWNETAFDINLFAPSSGQTFSEGGPVEGYIDGFRVNKTELYATRPNCENALQHTDLSCWASSGLSCCQSYTLSNNYGSWFGSRYELVDADELELTFGNVLDKSLGYQKVFNEVMLDDWGHTSEGTSATEVAEFLKYIEVINGIATCNPNPFNPEISWDHGEEASFVLPSCCNDYAMAEGATCTENEIADALALIGLRSAVAGVWEKAHEYMLSHDRGTAVDDEYEDVYQYHSTSAGISTTTTQSPIMVVPAMYEGYTSQNVLFMSSIFFEAQCSSFDDQSSVDDCLSLGINLSIDDVISTLEVNAIDISYIHGCSEFTNEAYANEVTTSDASSVEESFVGEKDSDYVTCGIRNVSEDAGEDDVMLKHCFVYTPKGCTDTRLNYLQASCWNMAMLLDSTATIDNDGDISLPVVETVIDVLMDLVEAAQIAADAAAAADNFDVSDAPADGFGDPIRRNRRRLEESVEALTDFVDPKDVDYTIELYNQWGAYQVWCEMGDFNSTIECMDVTECLNNEVSEQIISDSDFDAFSTWILARFEVDHIPMTPKAFEELKAKINEEGDKGVEEIEKIFVDLGGKMPTSPPTIAPSAFPTLASPTQEPTTAEPTRAPQSEPTIGTRSPSPPTAAPAIAGGGGGIGGGKGGSFGTGGGGTRSPTSSFAPNPTSPDTPGTGGSGSFGSNPTETRSPTVTTPTPPTTTPGEPDRTPITPTNSTRQPASAAVEISAIVAASSFLVAALAIFTTRRVKRNRLLKNNRHNNSNNNNSSDYANPMEELDVVVNSAILHDSASTGSSQHTPEYGVETERDEIDNSIRDKNSERIDCESQYTASERRAMFLTSTGGW</sequence>
<accession>A0A9W7CHA4</accession>
<reference evidence="5" key="1">
    <citation type="journal article" date="2023" name="Commun. Biol.">
        <title>Genome analysis of Parmales, the sister group of diatoms, reveals the evolutionary specialization of diatoms from phago-mixotrophs to photoautotrophs.</title>
        <authorList>
            <person name="Ban H."/>
            <person name="Sato S."/>
            <person name="Yoshikawa S."/>
            <person name="Yamada K."/>
            <person name="Nakamura Y."/>
            <person name="Ichinomiya M."/>
            <person name="Sato N."/>
            <person name="Blanc-Mathieu R."/>
            <person name="Endo H."/>
            <person name="Kuwata A."/>
            <person name="Ogata H."/>
        </authorList>
    </citation>
    <scope>NUCLEOTIDE SEQUENCE [LARGE SCALE GENOMIC DNA]</scope>
    <source>
        <strain evidence="5">NIES 3700</strain>
    </source>
</reference>
<feature type="compositionally biased region" description="Basic residues" evidence="1">
    <location>
        <begin position="146"/>
        <end position="157"/>
    </location>
</feature>
<comment type="caution">
    <text evidence="4">The sequence shown here is derived from an EMBL/GenBank/DDBJ whole genome shotgun (WGS) entry which is preliminary data.</text>
</comment>
<feature type="transmembrane region" description="Helical" evidence="2">
    <location>
        <begin position="928"/>
        <end position="949"/>
    </location>
</feature>